<feature type="transmembrane region" description="Helical" evidence="1">
    <location>
        <begin position="68"/>
        <end position="90"/>
    </location>
</feature>
<feature type="transmembrane region" description="Helical" evidence="1">
    <location>
        <begin position="15"/>
        <end position="36"/>
    </location>
</feature>
<dbReference type="EMBL" id="PPHD01116909">
    <property type="protein sequence ID" value="POI18779.1"/>
    <property type="molecule type" value="Genomic_DNA"/>
</dbReference>
<accession>A0A2P4S3Y7</accession>
<evidence type="ECO:0000313" key="2">
    <source>
        <dbReference type="EMBL" id="POI18779.1"/>
    </source>
</evidence>
<organism evidence="2 3">
    <name type="scientific">Bambusicola thoracicus</name>
    <name type="common">Chinese bamboo-partridge</name>
    <name type="synonym">Perdix thoracica</name>
    <dbReference type="NCBI Taxonomy" id="9083"/>
    <lineage>
        <taxon>Eukaryota</taxon>
        <taxon>Metazoa</taxon>
        <taxon>Chordata</taxon>
        <taxon>Craniata</taxon>
        <taxon>Vertebrata</taxon>
        <taxon>Euteleostomi</taxon>
        <taxon>Archelosauria</taxon>
        <taxon>Archosauria</taxon>
        <taxon>Dinosauria</taxon>
        <taxon>Saurischia</taxon>
        <taxon>Theropoda</taxon>
        <taxon>Coelurosauria</taxon>
        <taxon>Aves</taxon>
        <taxon>Neognathae</taxon>
        <taxon>Galloanserae</taxon>
        <taxon>Galliformes</taxon>
        <taxon>Phasianidae</taxon>
        <taxon>Perdicinae</taxon>
        <taxon>Bambusicola</taxon>
    </lineage>
</organism>
<reference evidence="2 3" key="1">
    <citation type="submission" date="2018-01" db="EMBL/GenBank/DDBJ databases">
        <title>Comparison of the Chinese Bamboo Partridge and Red Junglefowl genome sequences highlights the importance of demography in genome evolution.</title>
        <authorList>
            <person name="Tiley G.P."/>
            <person name="Kimball R.T."/>
            <person name="Braun E.L."/>
            <person name="Burleigh J.G."/>
        </authorList>
    </citation>
    <scope>NUCLEOTIDE SEQUENCE [LARGE SCALE GENOMIC DNA]</scope>
    <source>
        <strain evidence="2">RTK389</strain>
        <tissue evidence="2">Blood</tissue>
    </source>
</reference>
<keyword evidence="3" id="KW-1185">Reference proteome</keyword>
<sequence length="91" mass="9832">MGPCWAAELVPPWQLLPGVLGFSVLCCTLPLHFHYLSVKAMLWISSSVKSPTSSSSPAQNPTSGKLGLVRLVCSVLVLFGCFAFILFSYVQ</sequence>
<evidence type="ECO:0000256" key="1">
    <source>
        <dbReference type="SAM" id="Phobius"/>
    </source>
</evidence>
<keyword evidence="1" id="KW-0812">Transmembrane</keyword>
<name>A0A2P4S3Y7_BAMTH</name>
<keyword evidence="1" id="KW-0472">Membrane</keyword>
<proteinExistence type="predicted"/>
<evidence type="ECO:0000313" key="3">
    <source>
        <dbReference type="Proteomes" id="UP000237246"/>
    </source>
</evidence>
<feature type="non-terminal residue" evidence="2">
    <location>
        <position position="91"/>
    </location>
</feature>
<keyword evidence="1" id="KW-1133">Transmembrane helix</keyword>
<dbReference type="AlphaFoldDB" id="A0A2P4S3Y7"/>
<dbReference type="Proteomes" id="UP000237246">
    <property type="component" value="Unassembled WGS sequence"/>
</dbReference>
<gene>
    <name evidence="2" type="ORF">CIB84_017477</name>
</gene>
<protein>
    <submittedName>
        <fullName evidence="2">Uncharacterized protein</fullName>
    </submittedName>
</protein>
<comment type="caution">
    <text evidence="2">The sequence shown here is derived from an EMBL/GenBank/DDBJ whole genome shotgun (WGS) entry which is preliminary data.</text>
</comment>